<comment type="function">
    <text evidence="3">This molybdenum-iron protein is part of the nitrogenase complex that catalyzes the key enzymatic reactions in nitrogen fixation.</text>
</comment>
<keyword evidence="6 14" id="KW-0479">Metal-binding</keyword>
<evidence type="ECO:0000256" key="8">
    <source>
        <dbReference type="ARBA" id="ARBA00022840"/>
    </source>
</evidence>
<dbReference type="InterPro" id="IPR000510">
    <property type="entry name" value="Nase/OxRdtase_comp1"/>
</dbReference>
<dbReference type="SUPFAM" id="SSF53807">
    <property type="entry name" value="Helical backbone' metal receptor"/>
    <property type="match status" value="1"/>
</dbReference>
<dbReference type="GO" id="GO:0005524">
    <property type="term" value="F:ATP binding"/>
    <property type="evidence" value="ECO:0007669"/>
    <property type="project" value="UniProtKB-KW"/>
</dbReference>
<reference evidence="16 17" key="1">
    <citation type="submission" date="2014-12" db="EMBL/GenBank/DDBJ databases">
        <title>Genome sequence of Methanobrevibacter arboriphilicus DH1, DSM1125.</title>
        <authorList>
            <person name="Poehlein A."/>
            <person name="Thauer R.K."/>
            <person name="Seedorf H."/>
            <person name="Daniel R."/>
        </authorList>
    </citation>
    <scope>NUCLEOTIDE SEQUENCE [LARGE SCALE GENOMIC DNA]</scope>
    <source>
        <strain evidence="16 17">DH1</strain>
    </source>
</reference>
<gene>
    <name evidence="16" type="primary">nifD</name>
    <name evidence="16" type="ORF">MBBAR_1c00700</name>
</gene>
<organism evidence="16 17">
    <name type="scientific">Methanobrevibacter arboriphilus JCM 13429 = DSM 1125</name>
    <dbReference type="NCBI Taxonomy" id="1300164"/>
    <lineage>
        <taxon>Archaea</taxon>
        <taxon>Methanobacteriati</taxon>
        <taxon>Methanobacteriota</taxon>
        <taxon>Methanomada group</taxon>
        <taxon>Methanobacteria</taxon>
        <taxon>Methanobacteriales</taxon>
        <taxon>Methanobacteriaceae</taxon>
        <taxon>Methanobrevibacter</taxon>
    </lineage>
</organism>
<dbReference type="NCBIfam" id="TIGR01862">
    <property type="entry name" value="N2-ase-Ialpha"/>
    <property type="match status" value="1"/>
</dbReference>
<dbReference type="NCBIfam" id="TIGR01284">
    <property type="entry name" value="alt_nitrog_alph"/>
    <property type="match status" value="1"/>
</dbReference>
<dbReference type="GO" id="GO:0051536">
    <property type="term" value="F:iron-sulfur cluster binding"/>
    <property type="evidence" value="ECO:0007669"/>
    <property type="project" value="UniProtKB-KW"/>
</dbReference>
<evidence type="ECO:0000256" key="5">
    <source>
        <dbReference type="ARBA" id="ARBA00022505"/>
    </source>
</evidence>
<dbReference type="PANTHER" id="PTHR43457">
    <property type="entry name" value="NITROGENASE MOLYBDENUM-IRON PROTEIN ALPHA CHAIN"/>
    <property type="match status" value="1"/>
</dbReference>
<dbReference type="AlphaFoldDB" id="A0A1V6N4S1"/>
<evidence type="ECO:0000256" key="1">
    <source>
        <dbReference type="ARBA" id="ARBA00001919"/>
    </source>
</evidence>
<keyword evidence="17" id="KW-1185">Reference proteome</keyword>
<evidence type="ECO:0000313" key="17">
    <source>
        <dbReference type="Proteomes" id="UP000191661"/>
    </source>
</evidence>
<keyword evidence="5" id="KW-0500">Molybdenum</keyword>
<evidence type="ECO:0000256" key="10">
    <source>
        <dbReference type="ARBA" id="ARBA00023004"/>
    </source>
</evidence>
<dbReference type="GO" id="GO:0016163">
    <property type="term" value="F:nitrogenase activity"/>
    <property type="evidence" value="ECO:0007669"/>
    <property type="project" value="UniProtKB-EC"/>
</dbReference>
<evidence type="ECO:0000256" key="7">
    <source>
        <dbReference type="ARBA" id="ARBA00022741"/>
    </source>
</evidence>
<sequence length="467" mass="52623">MPHKLFEIDKEIPEREKHIYIKHCSDEDNEIDCNKSTIPGCMTERGCALAGGRGVITGAIKDVIGLVHSPVGCQYYTTGVKRYPSKPELPNGKTFPIDNFNLKYSFGTDLKEANVVFGGTKKLKEAIIESNKEYPFASAIYVNSTCTTGLIGDDVDAVCKEMTEELGKDVVAFNTPGFSGVSQSKGHHITNDAVFDRLVGTKEPPKTTGYDICLIGEYNIDGDLWVLEKYLTEMGLNILSRFSGDASHDELCWMHRSKLNLVRCQRSATYIADLIEEKYGVPYKKVDFFSTEYCDDNLRMLGRYFSLEEEAEAVIEKYHGEVKEELKWYKEQLSGKKVYIFSGGPKSWHLSIPLEKELGLDIIAVASQFEHLDGYDKMKARVKDGTTILDDPNSLELEELILTNKPDLILAGIKEKYLAYKHGIPAIQIHSYENGPYIGYEGFLNLAKDIYNNINAPVWKLMDFESE</sequence>
<dbReference type="Proteomes" id="UP000191661">
    <property type="component" value="Unassembled WGS sequence"/>
</dbReference>
<comment type="catalytic activity">
    <reaction evidence="13 14">
        <text>N2 + 8 reduced [2Fe-2S]-[ferredoxin] + 16 ATP + 16 H2O = H2 + 8 oxidized [2Fe-2S]-[ferredoxin] + 2 NH4(+) + 16 ADP + 16 phosphate + 6 H(+)</text>
        <dbReference type="Rhea" id="RHEA:21448"/>
        <dbReference type="Rhea" id="RHEA-COMP:10000"/>
        <dbReference type="Rhea" id="RHEA-COMP:10001"/>
        <dbReference type="ChEBI" id="CHEBI:15377"/>
        <dbReference type="ChEBI" id="CHEBI:15378"/>
        <dbReference type="ChEBI" id="CHEBI:17997"/>
        <dbReference type="ChEBI" id="CHEBI:18276"/>
        <dbReference type="ChEBI" id="CHEBI:28938"/>
        <dbReference type="ChEBI" id="CHEBI:30616"/>
        <dbReference type="ChEBI" id="CHEBI:33737"/>
        <dbReference type="ChEBI" id="CHEBI:33738"/>
        <dbReference type="ChEBI" id="CHEBI:43474"/>
        <dbReference type="ChEBI" id="CHEBI:456216"/>
        <dbReference type="EC" id="1.18.6.1"/>
    </reaction>
</comment>
<keyword evidence="7" id="KW-0547">Nucleotide-binding</keyword>
<dbReference type="EC" id="1.18.6.1" evidence="14"/>
<keyword evidence="9 14" id="KW-0560">Oxidoreductase</keyword>
<comment type="caution">
    <text evidence="16">The sequence shown here is derived from an EMBL/GenBank/DDBJ whole genome shotgun (WGS) entry which is preliminary data.</text>
</comment>
<dbReference type="Pfam" id="PF00148">
    <property type="entry name" value="Oxidored_nitro"/>
    <property type="match status" value="1"/>
</dbReference>
<name>A0A1V6N4S1_METAZ</name>
<evidence type="ECO:0000259" key="15">
    <source>
        <dbReference type="Pfam" id="PF00148"/>
    </source>
</evidence>
<dbReference type="Gene3D" id="3.40.50.12380">
    <property type="entry name" value="Nitrogenase MoFe cofactor biosynthesis protein NifE, C-terminal"/>
    <property type="match status" value="1"/>
</dbReference>
<dbReference type="GO" id="GO:0046872">
    <property type="term" value="F:metal ion binding"/>
    <property type="evidence" value="ECO:0007669"/>
    <property type="project" value="UniProtKB-KW"/>
</dbReference>
<evidence type="ECO:0000256" key="14">
    <source>
        <dbReference type="RuleBase" id="RU004022"/>
    </source>
</evidence>
<evidence type="ECO:0000256" key="3">
    <source>
        <dbReference type="ARBA" id="ARBA00002621"/>
    </source>
</evidence>
<dbReference type="PANTHER" id="PTHR43457:SF1">
    <property type="entry name" value="NITROGENASE MOLYBDENUM-IRON PROTEIN ALPHA CHAIN"/>
    <property type="match status" value="1"/>
</dbReference>
<dbReference type="PROSITE" id="PS00090">
    <property type="entry name" value="NITROGENASE_1_2"/>
    <property type="match status" value="1"/>
</dbReference>
<evidence type="ECO:0000256" key="12">
    <source>
        <dbReference type="ARBA" id="ARBA00023231"/>
    </source>
</evidence>
<dbReference type="InterPro" id="IPR010143">
    <property type="entry name" value="Nase_comp1_asu"/>
</dbReference>
<feature type="domain" description="Nitrogenase/oxidoreductase component 1" evidence="15">
    <location>
        <begin position="47"/>
        <end position="454"/>
    </location>
</feature>
<keyword evidence="12" id="KW-0535">Nitrogen fixation</keyword>
<keyword evidence="8" id="KW-0067">ATP-binding</keyword>
<evidence type="ECO:0000313" key="16">
    <source>
        <dbReference type="EMBL" id="OQD59674.1"/>
    </source>
</evidence>
<evidence type="ECO:0000256" key="11">
    <source>
        <dbReference type="ARBA" id="ARBA00023014"/>
    </source>
</evidence>
<protein>
    <recommendedName>
        <fullName evidence="14">Nitrogenase protein alpha chain</fullName>
        <ecNumber evidence="14">1.18.6.1</ecNumber>
    </recommendedName>
</protein>
<evidence type="ECO:0000256" key="4">
    <source>
        <dbReference type="ARBA" id="ARBA00011462"/>
    </source>
</evidence>
<evidence type="ECO:0000256" key="2">
    <source>
        <dbReference type="ARBA" id="ARBA00001969"/>
    </source>
</evidence>
<dbReference type="OrthoDB" id="72973at2157"/>
<comment type="cofactor">
    <cofactor evidence="1">
        <name>[8Fe-7S] cluster</name>
        <dbReference type="ChEBI" id="CHEBI:21143"/>
    </cofactor>
</comment>
<evidence type="ECO:0000256" key="13">
    <source>
        <dbReference type="ARBA" id="ARBA00047967"/>
    </source>
</evidence>
<keyword evidence="10 14" id="KW-0408">Iron</keyword>
<comment type="cofactor">
    <cofactor evidence="2">
        <name>[7Fe-Mo-9S-C-homocitryl] cluster</name>
        <dbReference type="ChEBI" id="CHEBI:30409"/>
    </cofactor>
</comment>
<dbReference type="RefSeq" id="WP_080459312.1">
    <property type="nucleotide sequence ID" value="NZ_JXMW01000001.1"/>
</dbReference>
<dbReference type="EMBL" id="JXMW01000001">
    <property type="protein sequence ID" value="OQD59674.1"/>
    <property type="molecule type" value="Genomic_DNA"/>
</dbReference>
<dbReference type="InterPro" id="IPR000318">
    <property type="entry name" value="Nase_comp1_CS"/>
</dbReference>
<comment type="subunit">
    <text evidence="4">Tetramer of two alpha and two beta chains. Forms complex with the iron protein (nitrogenase component 2).</text>
</comment>
<dbReference type="Gene3D" id="3.40.50.1980">
    <property type="entry name" value="Nitrogenase molybdenum iron protein domain"/>
    <property type="match status" value="1"/>
</dbReference>
<evidence type="ECO:0000256" key="9">
    <source>
        <dbReference type="ARBA" id="ARBA00023002"/>
    </source>
</evidence>
<dbReference type="InterPro" id="IPR005974">
    <property type="entry name" value="Nase_asu"/>
</dbReference>
<accession>A0A1V6N4S1</accession>
<keyword evidence="11" id="KW-0411">Iron-sulfur</keyword>
<proteinExistence type="predicted"/>
<evidence type="ECO:0000256" key="6">
    <source>
        <dbReference type="ARBA" id="ARBA00022723"/>
    </source>
</evidence>